<evidence type="ECO:0000313" key="5">
    <source>
        <dbReference type="EMBL" id="PLT47541.1"/>
    </source>
</evidence>
<dbReference type="NCBIfam" id="TIGR00254">
    <property type="entry name" value="GGDEF"/>
    <property type="match status" value="1"/>
</dbReference>
<evidence type="ECO:0000259" key="3">
    <source>
        <dbReference type="PROSITE" id="PS50887"/>
    </source>
</evidence>
<keyword evidence="2" id="KW-0812">Transmembrane</keyword>
<dbReference type="Pfam" id="PF00990">
    <property type="entry name" value="GGDEF"/>
    <property type="match status" value="1"/>
</dbReference>
<dbReference type="InterPro" id="IPR029787">
    <property type="entry name" value="Nucleotide_cyclase"/>
</dbReference>
<keyword evidence="2" id="KW-1133">Transmembrane helix</keyword>
<evidence type="ECO:0000256" key="1">
    <source>
        <dbReference type="SAM" id="MobiDB-lite"/>
    </source>
</evidence>
<sequence>MYKLPPEGNHQSMDSTIFLASLFIYGVKFSLMVLFVSAIIIVINRRTVAWWKHYYNFITYSAMIIGAHWAFQWMDGTTGDFIVGEIYAFVLALIAYFSVNIILVAAYFFLLYRNQLIPVLALFVRESLFAYIGILLFSLVLVIMVLKTGFFGILLFLIIAVLLSHVFKQLFLMYHEINDKANKDQRTGLFNHSYLEEKLDEYIKLYREDGKTFSFAMIDLDDFKKYNDMYGHPQGDKLLGFVGSIIKEECEPHGYLAARYGGEEFAIIMPELDKNKARAFVNHVRKRVNNAPFDGVDVLPHGCVSFSAGIIEMSADTYEKSQLVGLSDRAMYISKSKGKNVVTVYGEQTYLPQQFEHEINELEQQIRIFLSKDVYTFKHSKRVFSYAVDMAGILELGEEERRTLILGALIHDIGKLEVPREVLTKRSKLDKDEWEIIKKHVTFGKEFLLATGKYTDLVPLVELHHERYDGGGYPHGLKGTEIPKLARMLCIIDSFDAMTTERPYQRTKSFAEALDEMHRCTGTQFDPELVLPFIRYIERRIELGDIPDEALEAMEQQRKQEARHDDSRTSSG</sequence>
<dbReference type="Gene3D" id="1.10.3210.10">
    <property type="entry name" value="Hypothetical protein af1432"/>
    <property type="match status" value="1"/>
</dbReference>
<dbReference type="SUPFAM" id="SSF109604">
    <property type="entry name" value="HD-domain/PDEase-like"/>
    <property type="match status" value="1"/>
</dbReference>
<dbReference type="NCBIfam" id="TIGR00277">
    <property type="entry name" value="HDIG"/>
    <property type="match status" value="1"/>
</dbReference>
<dbReference type="Pfam" id="PF13487">
    <property type="entry name" value="HD_5"/>
    <property type="match status" value="1"/>
</dbReference>
<dbReference type="InterPro" id="IPR043128">
    <property type="entry name" value="Rev_trsase/Diguanyl_cyclase"/>
</dbReference>
<feature type="compositionally biased region" description="Basic and acidic residues" evidence="1">
    <location>
        <begin position="555"/>
        <end position="572"/>
    </location>
</feature>
<evidence type="ECO:0008006" key="7">
    <source>
        <dbReference type="Google" id="ProtNLM"/>
    </source>
</evidence>
<evidence type="ECO:0000256" key="2">
    <source>
        <dbReference type="SAM" id="Phobius"/>
    </source>
</evidence>
<reference evidence="5 6" key="1">
    <citation type="submission" date="2017-05" db="EMBL/GenBank/DDBJ databases">
        <title>Functional genome analysis of Paenibacillus pasadenensis strain R16: insights on endophytic life style and antifungal activity.</title>
        <authorList>
            <person name="Passera A."/>
            <person name="Marcolungo L."/>
            <person name="Casati P."/>
            <person name="Brasca M."/>
            <person name="Quaglino F."/>
            <person name="Delledonne M."/>
        </authorList>
    </citation>
    <scope>NUCLEOTIDE SEQUENCE [LARGE SCALE GENOMIC DNA]</scope>
    <source>
        <strain evidence="5 6">R16</strain>
    </source>
</reference>
<dbReference type="PROSITE" id="PS51832">
    <property type="entry name" value="HD_GYP"/>
    <property type="match status" value="1"/>
</dbReference>
<gene>
    <name evidence="5" type="ORF">B8V81_1765</name>
</gene>
<keyword evidence="6" id="KW-1185">Reference proteome</keyword>
<dbReference type="SMART" id="SM00471">
    <property type="entry name" value="HDc"/>
    <property type="match status" value="1"/>
</dbReference>
<evidence type="ECO:0000259" key="4">
    <source>
        <dbReference type="PROSITE" id="PS51832"/>
    </source>
</evidence>
<dbReference type="InterPro" id="IPR006675">
    <property type="entry name" value="HDIG_dom"/>
</dbReference>
<organism evidence="5 6">
    <name type="scientific">Paenibacillus pasadenensis</name>
    <dbReference type="NCBI Taxonomy" id="217090"/>
    <lineage>
        <taxon>Bacteria</taxon>
        <taxon>Bacillati</taxon>
        <taxon>Bacillota</taxon>
        <taxon>Bacilli</taxon>
        <taxon>Bacillales</taxon>
        <taxon>Paenibacillaceae</taxon>
        <taxon>Paenibacillus</taxon>
    </lineage>
</organism>
<protein>
    <recommendedName>
        <fullName evidence="7">Diguanylate cyclase</fullName>
    </recommendedName>
</protein>
<feature type="transmembrane region" description="Helical" evidence="2">
    <location>
        <begin position="86"/>
        <end position="110"/>
    </location>
</feature>
<name>A0A2N5NB10_9BACL</name>
<proteinExistence type="predicted"/>
<feature type="transmembrane region" description="Helical" evidence="2">
    <location>
        <begin position="122"/>
        <end position="143"/>
    </location>
</feature>
<feature type="transmembrane region" description="Helical" evidence="2">
    <location>
        <begin position="20"/>
        <end position="42"/>
    </location>
</feature>
<dbReference type="InterPro" id="IPR037522">
    <property type="entry name" value="HD_GYP_dom"/>
</dbReference>
<dbReference type="InterPro" id="IPR003607">
    <property type="entry name" value="HD/PDEase_dom"/>
</dbReference>
<accession>A0A2N5NB10</accession>
<dbReference type="CDD" id="cd00077">
    <property type="entry name" value="HDc"/>
    <property type="match status" value="1"/>
</dbReference>
<dbReference type="EMBL" id="NFEZ01000003">
    <property type="protein sequence ID" value="PLT47541.1"/>
    <property type="molecule type" value="Genomic_DNA"/>
</dbReference>
<dbReference type="AlphaFoldDB" id="A0A2N5NB10"/>
<dbReference type="PANTHER" id="PTHR43155">
    <property type="entry name" value="CYCLIC DI-GMP PHOSPHODIESTERASE PA4108-RELATED"/>
    <property type="match status" value="1"/>
</dbReference>
<dbReference type="Proteomes" id="UP000234789">
    <property type="component" value="Unassembled WGS sequence"/>
</dbReference>
<feature type="domain" description="GGDEF" evidence="3">
    <location>
        <begin position="211"/>
        <end position="347"/>
    </location>
</feature>
<dbReference type="PROSITE" id="PS50887">
    <property type="entry name" value="GGDEF"/>
    <property type="match status" value="1"/>
</dbReference>
<dbReference type="SMART" id="SM00267">
    <property type="entry name" value="GGDEF"/>
    <property type="match status" value="1"/>
</dbReference>
<feature type="region of interest" description="Disordered" evidence="1">
    <location>
        <begin position="551"/>
        <end position="572"/>
    </location>
</feature>
<comment type="caution">
    <text evidence="5">The sequence shown here is derived from an EMBL/GenBank/DDBJ whole genome shotgun (WGS) entry which is preliminary data.</text>
</comment>
<feature type="transmembrane region" description="Helical" evidence="2">
    <location>
        <begin position="54"/>
        <end position="74"/>
    </location>
</feature>
<dbReference type="InterPro" id="IPR000160">
    <property type="entry name" value="GGDEF_dom"/>
</dbReference>
<evidence type="ECO:0000313" key="6">
    <source>
        <dbReference type="Proteomes" id="UP000234789"/>
    </source>
</evidence>
<keyword evidence="2" id="KW-0472">Membrane</keyword>
<feature type="domain" description="HD-GYP" evidence="4">
    <location>
        <begin position="354"/>
        <end position="549"/>
    </location>
</feature>
<dbReference type="SUPFAM" id="SSF55073">
    <property type="entry name" value="Nucleotide cyclase"/>
    <property type="match status" value="1"/>
</dbReference>
<dbReference type="PANTHER" id="PTHR43155:SF2">
    <property type="entry name" value="CYCLIC DI-GMP PHOSPHODIESTERASE PA4108"/>
    <property type="match status" value="1"/>
</dbReference>
<dbReference type="CDD" id="cd01949">
    <property type="entry name" value="GGDEF"/>
    <property type="match status" value="1"/>
</dbReference>
<dbReference type="Gene3D" id="3.30.70.270">
    <property type="match status" value="1"/>
</dbReference>